<name>A0A9X4GZ15_9FIRM</name>
<comment type="caution">
    <text evidence="2">The sequence shown here is derived from an EMBL/GenBank/DDBJ whole genome shotgun (WGS) entry which is preliminary data.</text>
</comment>
<sequence length="110" mass="13082">MGALADKDIYWANNVEPVRGLEVIQKYISELKQSSNILEKTIAKMSKIHKEFRSLSRQGKFPLADYEKMVAEDSRLKMEAEKELKEGLKRYRQLQKILKRRIRECKVRQR</sequence>
<dbReference type="AlphaFoldDB" id="A0A9X4GZ15"/>
<dbReference type="Proteomes" id="UP001154312">
    <property type="component" value="Unassembled WGS sequence"/>
</dbReference>
<gene>
    <name evidence="2" type="ORF">L7E55_07850</name>
</gene>
<dbReference type="EMBL" id="JAKOAV010000012">
    <property type="protein sequence ID" value="MDF9408272.1"/>
    <property type="molecule type" value="Genomic_DNA"/>
</dbReference>
<evidence type="ECO:0000256" key="1">
    <source>
        <dbReference type="SAM" id="Coils"/>
    </source>
</evidence>
<accession>A0A9X4GZ15</accession>
<feature type="coiled-coil region" evidence="1">
    <location>
        <begin position="63"/>
        <end position="97"/>
    </location>
</feature>
<dbReference type="RefSeq" id="WP_277443579.1">
    <property type="nucleotide sequence ID" value="NZ_JAKOAV010000012.1"/>
</dbReference>
<reference evidence="2" key="1">
    <citation type="submission" date="2022-02" db="EMBL/GenBank/DDBJ databases">
        <authorList>
            <person name="Leng L."/>
        </authorList>
    </citation>
    <scope>NUCLEOTIDE SEQUENCE</scope>
    <source>
        <strain evidence="2">JI</strain>
    </source>
</reference>
<proteinExistence type="predicted"/>
<evidence type="ECO:0000313" key="3">
    <source>
        <dbReference type="Proteomes" id="UP001154312"/>
    </source>
</evidence>
<keyword evidence="1" id="KW-0175">Coiled coil</keyword>
<evidence type="ECO:0000313" key="2">
    <source>
        <dbReference type="EMBL" id="MDF9408272.1"/>
    </source>
</evidence>
<organism evidence="2 3">
    <name type="scientific">Pelotomaculum isophthalicicum JI</name>
    <dbReference type="NCBI Taxonomy" id="947010"/>
    <lineage>
        <taxon>Bacteria</taxon>
        <taxon>Bacillati</taxon>
        <taxon>Bacillota</taxon>
        <taxon>Clostridia</taxon>
        <taxon>Eubacteriales</taxon>
        <taxon>Desulfotomaculaceae</taxon>
        <taxon>Pelotomaculum</taxon>
    </lineage>
</organism>
<keyword evidence="3" id="KW-1185">Reference proteome</keyword>
<protein>
    <submittedName>
        <fullName evidence="2">Uncharacterized protein</fullName>
    </submittedName>
</protein>